<feature type="chain" id="PRO_5042195240" evidence="3">
    <location>
        <begin position="29"/>
        <end position="404"/>
    </location>
</feature>
<feature type="signal peptide" evidence="3">
    <location>
        <begin position="1"/>
        <end position="28"/>
    </location>
</feature>
<proteinExistence type="inferred from homology"/>
<feature type="domain" description="Multidrug resistance protein MdtA-like C-terminal permuted SH3" evidence="7">
    <location>
        <begin position="320"/>
        <end position="378"/>
    </location>
</feature>
<dbReference type="AlphaFoldDB" id="A0AAE9XW38"/>
<dbReference type="Pfam" id="PF25917">
    <property type="entry name" value="BSH_RND"/>
    <property type="match status" value="1"/>
</dbReference>
<evidence type="ECO:0000256" key="2">
    <source>
        <dbReference type="ARBA" id="ARBA00009477"/>
    </source>
</evidence>
<dbReference type="NCBIfam" id="TIGR01730">
    <property type="entry name" value="RND_mfp"/>
    <property type="match status" value="1"/>
</dbReference>
<dbReference type="GO" id="GO:0030313">
    <property type="term" value="C:cell envelope"/>
    <property type="evidence" value="ECO:0007669"/>
    <property type="project" value="UniProtKB-SubCell"/>
</dbReference>
<dbReference type="GO" id="GO:0005886">
    <property type="term" value="C:plasma membrane"/>
    <property type="evidence" value="ECO:0007669"/>
    <property type="project" value="TreeGrafter"/>
</dbReference>
<dbReference type="PANTHER" id="PTHR30158:SF10">
    <property type="entry name" value="CATION EFFLUX PUMP"/>
    <property type="match status" value="1"/>
</dbReference>
<evidence type="ECO:0000313" key="8">
    <source>
        <dbReference type="EMBL" id="WCL55278.1"/>
    </source>
</evidence>
<feature type="domain" description="Multidrug resistance protein MdtA-like alpha-helical hairpin" evidence="4">
    <location>
        <begin position="116"/>
        <end position="185"/>
    </location>
</feature>
<dbReference type="InterPro" id="IPR058625">
    <property type="entry name" value="MdtA-like_BSH"/>
</dbReference>
<dbReference type="PANTHER" id="PTHR30158">
    <property type="entry name" value="ACRA/E-RELATED COMPONENT OF DRUG EFFLUX TRANSPORTER"/>
    <property type="match status" value="1"/>
</dbReference>
<dbReference type="EMBL" id="CP116805">
    <property type="protein sequence ID" value="WCL55278.1"/>
    <property type="molecule type" value="Genomic_DNA"/>
</dbReference>
<dbReference type="Gene3D" id="2.40.50.100">
    <property type="match status" value="1"/>
</dbReference>
<name>A0AAE9XW38_9PROT</name>
<evidence type="ECO:0000259" key="5">
    <source>
        <dbReference type="Pfam" id="PF25917"/>
    </source>
</evidence>
<dbReference type="Pfam" id="PF25967">
    <property type="entry name" value="RND-MFP_C"/>
    <property type="match status" value="1"/>
</dbReference>
<evidence type="ECO:0000259" key="6">
    <source>
        <dbReference type="Pfam" id="PF25944"/>
    </source>
</evidence>
<dbReference type="Gene3D" id="2.40.420.20">
    <property type="match status" value="1"/>
</dbReference>
<dbReference type="RefSeq" id="WP_289505067.1">
    <property type="nucleotide sequence ID" value="NZ_CP116805.1"/>
</dbReference>
<dbReference type="KEGG" id="gso:PH603_05845"/>
<dbReference type="Gene3D" id="2.40.30.170">
    <property type="match status" value="1"/>
</dbReference>
<dbReference type="Proteomes" id="UP001217500">
    <property type="component" value="Chromosome"/>
</dbReference>
<reference evidence="8" key="1">
    <citation type="submission" date="2023-01" db="EMBL/GenBank/DDBJ databases">
        <title>The genome sequence of Kordiimonadaceae bacterium 6D33.</title>
        <authorList>
            <person name="Liu Y."/>
        </authorList>
    </citation>
    <scope>NUCLEOTIDE SEQUENCE</scope>
    <source>
        <strain evidence="8">6D33</strain>
    </source>
</reference>
<dbReference type="InterPro" id="IPR058626">
    <property type="entry name" value="MdtA-like_b-barrel"/>
</dbReference>
<evidence type="ECO:0000259" key="7">
    <source>
        <dbReference type="Pfam" id="PF25967"/>
    </source>
</evidence>
<dbReference type="InterPro" id="IPR058624">
    <property type="entry name" value="MdtA-like_HH"/>
</dbReference>
<gene>
    <name evidence="8" type="ORF">PH603_05845</name>
</gene>
<dbReference type="SUPFAM" id="SSF111369">
    <property type="entry name" value="HlyD-like secretion proteins"/>
    <property type="match status" value="1"/>
</dbReference>
<comment type="similarity">
    <text evidence="2">Belongs to the membrane fusion protein (MFP) (TC 8.A.1) family.</text>
</comment>
<feature type="domain" description="Multidrug resistance protein MdtA-like barrel-sandwich hybrid" evidence="5">
    <location>
        <begin position="76"/>
        <end position="217"/>
    </location>
</feature>
<dbReference type="Pfam" id="PF25944">
    <property type="entry name" value="Beta-barrel_RND"/>
    <property type="match status" value="1"/>
</dbReference>
<evidence type="ECO:0000313" key="9">
    <source>
        <dbReference type="Proteomes" id="UP001217500"/>
    </source>
</evidence>
<sequence length="404" mass="43641">MFKRSRRYGRIRPSTFAIAAAMIAVPLAATQLASTRADAPAEVAAPAATPVTVAHPLVKPVSEWDEHSGQFRAIESVEVRARVSGYLEDIGFEDGQIVKKGDLLFRIDQRPFQAELDAAKADLTSADAVLANAKAEYERGQRLLEREALSREEADRRGRALRQADAAVAAAKARVDQAALNLEFTEVRAPITGRISDNFVSEGNLIAGGSQGGTLLTTVVSLDPIYFEFTASEADYLKYVRGAGDANGVDMRDNPKPVFGKLMDEDNYVHEGRLTFLDNQLDPSTGTMRGRATFPNPDGVLAPGMYGRLKLQHATNAAGVLIPDTAVQTDQNEKFVWVAAGNNTAERRVVELGPVIEGMRLVRTGLDGDDRLIVGGSQFLFASAPVEPEFATSEDNQQLAAIGR</sequence>
<feature type="domain" description="Multidrug resistance protein MdtA-like beta-barrel" evidence="6">
    <location>
        <begin position="224"/>
        <end position="314"/>
    </location>
</feature>
<accession>A0AAE9XW38</accession>
<keyword evidence="9" id="KW-1185">Reference proteome</keyword>
<dbReference type="Gene3D" id="1.10.287.470">
    <property type="entry name" value="Helix hairpin bin"/>
    <property type="match status" value="1"/>
</dbReference>
<evidence type="ECO:0000256" key="3">
    <source>
        <dbReference type="SAM" id="SignalP"/>
    </source>
</evidence>
<comment type="subcellular location">
    <subcellularLocation>
        <location evidence="1">Cell envelope</location>
    </subcellularLocation>
</comment>
<organism evidence="8 9">
    <name type="scientific">Gimibacter soli</name>
    <dbReference type="NCBI Taxonomy" id="3024400"/>
    <lineage>
        <taxon>Bacteria</taxon>
        <taxon>Pseudomonadati</taxon>
        <taxon>Pseudomonadota</taxon>
        <taxon>Alphaproteobacteria</taxon>
        <taxon>Kordiimonadales</taxon>
        <taxon>Temperatibacteraceae</taxon>
        <taxon>Gimibacter</taxon>
    </lineage>
</organism>
<dbReference type="InterPro" id="IPR006143">
    <property type="entry name" value="RND_pump_MFP"/>
</dbReference>
<protein>
    <submittedName>
        <fullName evidence="8">Efflux RND transporter periplasmic adaptor subunit</fullName>
    </submittedName>
</protein>
<dbReference type="GO" id="GO:0022857">
    <property type="term" value="F:transmembrane transporter activity"/>
    <property type="evidence" value="ECO:0007669"/>
    <property type="project" value="InterPro"/>
</dbReference>
<evidence type="ECO:0000256" key="1">
    <source>
        <dbReference type="ARBA" id="ARBA00004196"/>
    </source>
</evidence>
<dbReference type="GO" id="GO:0046677">
    <property type="term" value="P:response to antibiotic"/>
    <property type="evidence" value="ECO:0007669"/>
    <property type="project" value="TreeGrafter"/>
</dbReference>
<dbReference type="Pfam" id="PF25876">
    <property type="entry name" value="HH_MFP_RND"/>
    <property type="match status" value="1"/>
</dbReference>
<keyword evidence="3" id="KW-0732">Signal</keyword>
<dbReference type="InterPro" id="IPR058627">
    <property type="entry name" value="MdtA-like_C"/>
</dbReference>
<evidence type="ECO:0000259" key="4">
    <source>
        <dbReference type="Pfam" id="PF25876"/>
    </source>
</evidence>